<keyword evidence="3" id="KW-0378">Hydrolase</keyword>
<evidence type="ECO:0000256" key="3">
    <source>
        <dbReference type="ARBA" id="ARBA00022801"/>
    </source>
</evidence>
<gene>
    <name evidence="6" type="ORF">LCGC14_0747820</name>
</gene>
<organism evidence="6">
    <name type="scientific">marine sediment metagenome</name>
    <dbReference type="NCBI Taxonomy" id="412755"/>
    <lineage>
        <taxon>unclassified sequences</taxon>
        <taxon>metagenomes</taxon>
        <taxon>ecological metagenomes</taxon>
    </lineage>
</organism>
<evidence type="ECO:0000256" key="1">
    <source>
        <dbReference type="ARBA" id="ARBA00006576"/>
    </source>
</evidence>
<dbReference type="SUPFAM" id="SSF53927">
    <property type="entry name" value="Cytidine deaminase-like"/>
    <property type="match status" value="1"/>
</dbReference>
<dbReference type="GO" id="GO:0004132">
    <property type="term" value="F:dCMP deaminase activity"/>
    <property type="evidence" value="ECO:0007669"/>
    <property type="project" value="TreeGrafter"/>
</dbReference>
<keyword evidence="4" id="KW-0862">Zinc</keyword>
<dbReference type="AlphaFoldDB" id="A0A0F9Q4V5"/>
<evidence type="ECO:0000313" key="6">
    <source>
        <dbReference type="EMBL" id="KKN39000.1"/>
    </source>
</evidence>
<dbReference type="GO" id="GO:0008270">
    <property type="term" value="F:zinc ion binding"/>
    <property type="evidence" value="ECO:0007669"/>
    <property type="project" value="InterPro"/>
</dbReference>
<dbReference type="Pfam" id="PF00383">
    <property type="entry name" value="dCMP_cyt_deam_1"/>
    <property type="match status" value="1"/>
</dbReference>
<dbReference type="PANTHER" id="PTHR11086">
    <property type="entry name" value="DEOXYCYTIDYLATE DEAMINASE-RELATED"/>
    <property type="match status" value="1"/>
</dbReference>
<dbReference type="PROSITE" id="PS00903">
    <property type="entry name" value="CYT_DCMP_DEAMINASES_1"/>
    <property type="match status" value="1"/>
</dbReference>
<keyword evidence="2" id="KW-0479">Metal-binding</keyword>
<dbReference type="GO" id="GO:0005737">
    <property type="term" value="C:cytoplasm"/>
    <property type="evidence" value="ECO:0007669"/>
    <property type="project" value="TreeGrafter"/>
</dbReference>
<protein>
    <recommendedName>
        <fullName evidence="5">CMP/dCMP-type deaminase domain-containing protein</fullName>
    </recommendedName>
</protein>
<dbReference type="InterPro" id="IPR015517">
    <property type="entry name" value="dCMP_deaminase-rel"/>
</dbReference>
<name>A0A0F9Q4V5_9ZZZZ</name>
<accession>A0A0F9Q4V5</accession>
<evidence type="ECO:0000256" key="2">
    <source>
        <dbReference type="ARBA" id="ARBA00022723"/>
    </source>
</evidence>
<sequence length="188" mass="21250">MNITEAFLLDQRDKPRSWHRTMLEVAFTVAKMSKDPKCQVGAVVVSPDKRRVSFGYNGFPSHVPDINDWWQEKVGDGGRAAALAEVFGKNDLINHAELNAILQARTDLDGWTLYCTYQPCLDCSRLIVTAGIKFVYFVRKVSEGSKVEDGMDKAEMLLKLANVDLFHRAKWDQETKRETVSANASEDH</sequence>
<dbReference type="InterPro" id="IPR016193">
    <property type="entry name" value="Cytidine_deaminase-like"/>
</dbReference>
<comment type="caution">
    <text evidence="6">The sequence shown here is derived from an EMBL/GenBank/DDBJ whole genome shotgun (WGS) entry which is preliminary data.</text>
</comment>
<dbReference type="PROSITE" id="PS51747">
    <property type="entry name" value="CYT_DCMP_DEAMINASES_2"/>
    <property type="match status" value="1"/>
</dbReference>
<dbReference type="PANTHER" id="PTHR11086:SF18">
    <property type="entry name" value="DEOXYCYTIDYLATE DEAMINASE"/>
    <property type="match status" value="1"/>
</dbReference>
<comment type="similarity">
    <text evidence="1">Belongs to the cytidine and deoxycytidylate deaminase family.</text>
</comment>
<dbReference type="InterPro" id="IPR002125">
    <property type="entry name" value="CMP_dCMP_dom"/>
</dbReference>
<proteinExistence type="inferred from homology"/>
<evidence type="ECO:0000256" key="4">
    <source>
        <dbReference type="ARBA" id="ARBA00022833"/>
    </source>
</evidence>
<dbReference type="InterPro" id="IPR016192">
    <property type="entry name" value="APOBEC/CMP_deaminase_Zn-bd"/>
</dbReference>
<dbReference type="Gene3D" id="3.40.140.10">
    <property type="entry name" value="Cytidine Deaminase, domain 2"/>
    <property type="match status" value="1"/>
</dbReference>
<evidence type="ECO:0000259" key="5">
    <source>
        <dbReference type="PROSITE" id="PS51747"/>
    </source>
</evidence>
<feature type="domain" description="CMP/dCMP-type deaminase" evidence="5">
    <location>
        <begin position="17"/>
        <end position="148"/>
    </location>
</feature>
<reference evidence="6" key="1">
    <citation type="journal article" date="2015" name="Nature">
        <title>Complex archaea that bridge the gap between prokaryotes and eukaryotes.</title>
        <authorList>
            <person name="Spang A."/>
            <person name="Saw J.H."/>
            <person name="Jorgensen S.L."/>
            <person name="Zaremba-Niedzwiedzka K."/>
            <person name="Martijn J."/>
            <person name="Lind A.E."/>
            <person name="van Eijk R."/>
            <person name="Schleper C."/>
            <person name="Guy L."/>
            <person name="Ettema T.J."/>
        </authorList>
    </citation>
    <scope>NUCLEOTIDE SEQUENCE</scope>
</reference>
<dbReference type="EMBL" id="LAZR01001789">
    <property type="protein sequence ID" value="KKN39000.1"/>
    <property type="molecule type" value="Genomic_DNA"/>
</dbReference>